<gene>
    <name evidence="1" type="ORF">UFOVP23_40</name>
</gene>
<name>A0A6J5T8E2_9CAUD</name>
<proteinExistence type="predicted"/>
<dbReference type="EMBL" id="LR797815">
    <property type="protein sequence ID" value="CAB4240931.1"/>
    <property type="molecule type" value="Genomic_DNA"/>
</dbReference>
<organism evidence="1">
    <name type="scientific">uncultured Caudovirales phage</name>
    <dbReference type="NCBI Taxonomy" id="2100421"/>
    <lineage>
        <taxon>Viruses</taxon>
        <taxon>Duplodnaviria</taxon>
        <taxon>Heunggongvirae</taxon>
        <taxon>Uroviricota</taxon>
        <taxon>Caudoviricetes</taxon>
        <taxon>Peduoviridae</taxon>
        <taxon>Maltschvirus</taxon>
        <taxon>Maltschvirus maltsch</taxon>
    </lineage>
</organism>
<accession>A0A6J5T8E2</accession>
<protein>
    <submittedName>
        <fullName evidence="1">Uncharacterized protein</fullName>
    </submittedName>
</protein>
<reference evidence="1" key="1">
    <citation type="submission" date="2020-05" db="EMBL/GenBank/DDBJ databases">
        <authorList>
            <person name="Chiriac C."/>
            <person name="Salcher M."/>
            <person name="Ghai R."/>
            <person name="Kavagutti S V."/>
        </authorList>
    </citation>
    <scope>NUCLEOTIDE SEQUENCE</scope>
</reference>
<evidence type="ECO:0000313" key="1">
    <source>
        <dbReference type="EMBL" id="CAB4240931.1"/>
    </source>
</evidence>
<sequence>MAHLKTFERQIAAPAAPDLSKAAAGTQAGNMAVQAAIKTTAHYVDSANKVKSELLYTDATNALNRELVKDLSTENIAKGNSYARYIEKSQAIKEGILGEVPAKYHSDVSNMIDQQINKLGLKVATQELAYAESQTKAQSQVILAEQMKALKEAIASGNHDEAAIIKENTKRSLANQKDIGIVDDYDIHRIEQKLDDEEKIGTYSAVFEDLLRKDPEEATRYLNDLANNRPENLSYEQWKSTQATLNQQYADYNRSVSASQSLGQSEYKLALDAGQIKSPEDLELFIAQKEGEGRYFSPEAKVDMQDALVRQTKANSKDSSKLLAIDNAVANNPDDLYNFSKGDLNKWYLEKSSYLNQQYEKIKAENPNAQVPSPLAVKASIASQVPVKIDSFNNEMDDKLRFGNIQDVEDAIKTGIALEKNSPKTFSKLDTDTKVYFDKASKLYGNTGVGLEQIKVLTDKALSPKDSESQRKIEKALADIHNKTATFKDLYHDIYRTNYVNPSQQPQFDNMVKVYDAFFMSSNGDKATAAKLTRNYMQPNSGKSKYIPKNDVTKHPLEETEIYQKHPTFVKNQIGLAMVELINLNDKAKDIGYSPGHKFEWPDDVPRPNIEGMSEKDVYDKLIWVDKAGKEVSPHIKVDDKNRKLFLMNPNQDLEDERPDQRQFHYEDEWGRPQPIYVASEETQPNGKKRIQSGVYSIDFMSPEQLIPNEYKNVKMRESKKEAKLHLQTEFAENEKPKPTGVNEIAVRGLPERPNPLKQAADIKKKLDAEDKYVMENLPERVGRLDKAKAKQIKILIGKGNNE</sequence>